<dbReference type="STRING" id="35570.A0A1I8Q530"/>
<dbReference type="PROSITE" id="PS51358">
    <property type="entry name" value="NOP"/>
    <property type="match status" value="1"/>
</dbReference>
<protein>
    <recommendedName>
        <fullName evidence="3">Nop domain-containing protein</fullName>
    </recommendedName>
</protein>
<evidence type="ECO:0000313" key="4">
    <source>
        <dbReference type="EnsemblMetazoa" id="SCAU013975-PA"/>
    </source>
</evidence>
<reference evidence="4" key="1">
    <citation type="submission" date="2020-05" db="UniProtKB">
        <authorList>
            <consortium name="EnsemblMetazoa"/>
        </authorList>
    </citation>
    <scope>IDENTIFICATION</scope>
    <source>
        <strain evidence="4">USDA</strain>
    </source>
</reference>
<evidence type="ECO:0000256" key="1">
    <source>
        <dbReference type="ARBA" id="ARBA00009211"/>
    </source>
</evidence>
<dbReference type="AlphaFoldDB" id="A0A1I8Q530"/>
<dbReference type="Pfam" id="PF01798">
    <property type="entry name" value="Nop"/>
    <property type="match status" value="2"/>
</dbReference>
<evidence type="ECO:0000256" key="2">
    <source>
        <dbReference type="SAM" id="MobiDB-lite"/>
    </source>
</evidence>
<evidence type="ECO:0000313" key="5">
    <source>
        <dbReference type="Proteomes" id="UP000095300"/>
    </source>
</evidence>
<feature type="region of interest" description="Disordered" evidence="2">
    <location>
        <begin position="179"/>
        <end position="205"/>
    </location>
</feature>
<dbReference type="Gene3D" id="1.10.287.4070">
    <property type="match status" value="1"/>
</dbReference>
<organism evidence="4 5">
    <name type="scientific">Stomoxys calcitrans</name>
    <name type="common">Stable fly</name>
    <name type="synonym">Conops calcitrans</name>
    <dbReference type="NCBI Taxonomy" id="35570"/>
    <lineage>
        <taxon>Eukaryota</taxon>
        <taxon>Metazoa</taxon>
        <taxon>Ecdysozoa</taxon>
        <taxon>Arthropoda</taxon>
        <taxon>Hexapoda</taxon>
        <taxon>Insecta</taxon>
        <taxon>Pterygota</taxon>
        <taxon>Neoptera</taxon>
        <taxon>Endopterygota</taxon>
        <taxon>Diptera</taxon>
        <taxon>Brachycera</taxon>
        <taxon>Muscomorpha</taxon>
        <taxon>Muscoidea</taxon>
        <taxon>Muscidae</taxon>
        <taxon>Stomoxys</taxon>
    </lineage>
</organism>
<proteinExistence type="inferred from homology"/>
<dbReference type="InterPro" id="IPR012976">
    <property type="entry name" value="NOSIC"/>
</dbReference>
<name>A0A1I8Q530_STOCA</name>
<sequence length="205" mass="23207">MQKFAICIREWYSYHFPELVKIVLDNFIFAKAAKFIKDRKTLTHDKLDELKEIVMDSAKAQAIIDAAKMSIGLSECLKELSTYLHNKSLIGDQVGTRLISHAGSLSPKPKYGLLHNSSFIGPAGLKNKGRISRFLANIRSIASRIDCFFEQTTQVFGDALKQQVEERLKFYESGEVPSKNIEVTKPHPREASSPKEEKQEKEAYA</sequence>
<feature type="domain" description="Nop" evidence="3">
    <location>
        <begin position="56"/>
        <end position="173"/>
    </location>
</feature>
<dbReference type="PANTHER" id="PTHR10894">
    <property type="entry name" value="NUCLEOLAR PROTEIN 5 NUCLEOLAR PROTEIN NOP5 NOP58"/>
    <property type="match status" value="1"/>
</dbReference>
<dbReference type="InterPro" id="IPR045056">
    <property type="entry name" value="Nop56/Nop58"/>
</dbReference>
<keyword evidence="5" id="KW-1185">Reference proteome</keyword>
<dbReference type="InterPro" id="IPR042239">
    <property type="entry name" value="Nop_C"/>
</dbReference>
<dbReference type="InterPro" id="IPR002687">
    <property type="entry name" value="Nop_dom"/>
</dbReference>
<dbReference type="SMART" id="SM00931">
    <property type="entry name" value="NOSIC"/>
    <property type="match status" value="1"/>
</dbReference>
<accession>A0A1I8Q530</accession>
<dbReference type="GO" id="GO:0032040">
    <property type="term" value="C:small-subunit processome"/>
    <property type="evidence" value="ECO:0007669"/>
    <property type="project" value="InterPro"/>
</dbReference>
<dbReference type="GO" id="GO:0030515">
    <property type="term" value="F:snoRNA binding"/>
    <property type="evidence" value="ECO:0007669"/>
    <property type="project" value="InterPro"/>
</dbReference>
<dbReference type="EnsemblMetazoa" id="SCAU013975-RA">
    <property type="protein sequence ID" value="SCAU013975-PA"/>
    <property type="gene ID" value="SCAU013975"/>
</dbReference>
<evidence type="ECO:0000259" key="3">
    <source>
        <dbReference type="PROSITE" id="PS51358"/>
    </source>
</evidence>
<dbReference type="VEuPathDB" id="VectorBase:SCAU013975"/>
<dbReference type="Gene3D" id="1.10.246.90">
    <property type="entry name" value="Nop domain"/>
    <property type="match status" value="1"/>
</dbReference>
<feature type="compositionally biased region" description="Basic and acidic residues" evidence="2">
    <location>
        <begin position="182"/>
        <end position="205"/>
    </location>
</feature>
<dbReference type="GO" id="GO:0031428">
    <property type="term" value="C:box C/D methylation guide snoRNP complex"/>
    <property type="evidence" value="ECO:0007669"/>
    <property type="project" value="InterPro"/>
</dbReference>
<gene>
    <name evidence="4" type="primary">106091124</name>
</gene>
<dbReference type="SUPFAM" id="SSF89124">
    <property type="entry name" value="Nop domain"/>
    <property type="match status" value="1"/>
</dbReference>
<dbReference type="PANTHER" id="PTHR10894:SF0">
    <property type="entry name" value="NUCLEOLAR PROTEIN 56"/>
    <property type="match status" value="1"/>
</dbReference>
<dbReference type="InterPro" id="IPR036070">
    <property type="entry name" value="Nop_dom_sf"/>
</dbReference>
<dbReference type="Proteomes" id="UP000095300">
    <property type="component" value="Unassembled WGS sequence"/>
</dbReference>
<comment type="similarity">
    <text evidence="1">Belongs to the NOP5/NOP56 family.</text>
</comment>